<protein>
    <submittedName>
        <fullName evidence="2">Uncharacterized protein</fullName>
    </submittedName>
</protein>
<evidence type="ECO:0000313" key="2">
    <source>
        <dbReference type="EnsemblMetazoa" id="XP_019759631.1"/>
    </source>
</evidence>
<dbReference type="AlphaFoldDB" id="A0AAR5PFV5"/>
<feature type="compositionally biased region" description="Low complexity" evidence="1">
    <location>
        <begin position="24"/>
        <end position="40"/>
    </location>
</feature>
<dbReference type="Proteomes" id="UP000019118">
    <property type="component" value="Unassembled WGS sequence"/>
</dbReference>
<feature type="region of interest" description="Disordered" evidence="1">
    <location>
        <begin position="1"/>
        <end position="120"/>
    </location>
</feature>
<dbReference type="EnsemblMetazoa" id="XM_019904072.1">
    <property type="protein sequence ID" value="XP_019759631.1"/>
    <property type="gene ID" value="LOC109537377"/>
</dbReference>
<reference evidence="2" key="2">
    <citation type="submission" date="2024-08" db="UniProtKB">
        <authorList>
            <consortium name="EnsemblMetazoa"/>
        </authorList>
    </citation>
    <scope>IDENTIFICATION</scope>
</reference>
<sequence length="185" mass="19887">MSEPEEDSAAVAHPEENPTDADKPSAPTTEESEIPSEQPSEPVPAPSENPEVENASEQIQPPPPEALAPEKPPDSKPANEESRRRSSMKASIDVTARTMSINQETFMPPELATPAGSVDRRFSGLRRTSLPSGDARRSSVARKSKFGGLSSKARMVLGSIVDIKSNTVEGYDKKASMDFCPNIGR</sequence>
<evidence type="ECO:0000256" key="1">
    <source>
        <dbReference type="SAM" id="MobiDB-lite"/>
    </source>
</evidence>
<keyword evidence="3" id="KW-1185">Reference proteome</keyword>
<accession>A0AAR5PFV5</accession>
<feature type="compositionally biased region" description="Basic and acidic residues" evidence="1">
    <location>
        <begin position="13"/>
        <end position="23"/>
    </location>
</feature>
<organism evidence="2 3">
    <name type="scientific">Dendroctonus ponderosae</name>
    <name type="common">Mountain pine beetle</name>
    <dbReference type="NCBI Taxonomy" id="77166"/>
    <lineage>
        <taxon>Eukaryota</taxon>
        <taxon>Metazoa</taxon>
        <taxon>Ecdysozoa</taxon>
        <taxon>Arthropoda</taxon>
        <taxon>Hexapoda</taxon>
        <taxon>Insecta</taxon>
        <taxon>Pterygota</taxon>
        <taxon>Neoptera</taxon>
        <taxon>Endopterygota</taxon>
        <taxon>Coleoptera</taxon>
        <taxon>Polyphaga</taxon>
        <taxon>Cucujiformia</taxon>
        <taxon>Curculionidae</taxon>
        <taxon>Scolytinae</taxon>
        <taxon>Dendroctonus</taxon>
    </lineage>
</organism>
<feature type="compositionally biased region" description="Basic and acidic residues" evidence="1">
    <location>
        <begin position="71"/>
        <end position="84"/>
    </location>
</feature>
<proteinExistence type="predicted"/>
<name>A0AAR5PFV5_DENPD</name>
<dbReference type="EnsemblMetazoa" id="XM_019900912.1">
    <property type="protein sequence ID" value="XP_019756471.1"/>
    <property type="gene ID" value="LOC109535088"/>
</dbReference>
<reference evidence="3" key="1">
    <citation type="journal article" date="2013" name="Genome Biol.">
        <title>Draft genome of the mountain pine beetle, Dendroctonus ponderosae Hopkins, a major forest pest.</title>
        <authorList>
            <person name="Keeling C.I."/>
            <person name="Yuen M.M."/>
            <person name="Liao N.Y."/>
            <person name="Docking T.R."/>
            <person name="Chan S.K."/>
            <person name="Taylor G.A."/>
            <person name="Palmquist D.L."/>
            <person name="Jackman S.D."/>
            <person name="Nguyen A."/>
            <person name="Li M."/>
            <person name="Henderson H."/>
            <person name="Janes J.K."/>
            <person name="Zhao Y."/>
            <person name="Pandoh P."/>
            <person name="Moore R."/>
            <person name="Sperling F.A."/>
            <person name="Huber D.P."/>
            <person name="Birol I."/>
            <person name="Jones S.J."/>
            <person name="Bohlmann J."/>
        </authorList>
    </citation>
    <scope>NUCLEOTIDE SEQUENCE</scope>
</reference>
<evidence type="ECO:0000313" key="3">
    <source>
        <dbReference type="Proteomes" id="UP000019118"/>
    </source>
</evidence>